<dbReference type="GO" id="GO:0005886">
    <property type="term" value="C:plasma membrane"/>
    <property type="evidence" value="ECO:0007669"/>
    <property type="project" value="UniProtKB-SubCell"/>
</dbReference>
<evidence type="ECO:0000256" key="2">
    <source>
        <dbReference type="ARBA" id="ARBA00022475"/>
    </source>
</evidence>
<dbReference type="Pfam" id="PF13396">
    <property type="entry name" value="PLDc_N"/>
    <property type="match status" value="1"/>
</dbReference>
<evidence type="ECO:0000259" key="7">
    <source>
        <dbReference type="Pfam" id="PF13396"/>
    </source>
</evidence>
<keyword evidence="5 6" id="KW-0472">Membrane</keyword>
<keyword evidence="4 6" id="KW-1133">Transmembrane helix</keyword>
<accession>A0A2W4JQ13</accession>
<evidence type="ECO:0000256" key="6">
    <source>
        <dbReference type="SAM" id="Phobius"/>
    </source>
</evidence>
<sequence>MQAKKTWRELSPAQRGAVVAGGCVQLGLAAAPWRGLARRPAGEIRGAKALWVAVIAVNFVGPIAYFRWGRKPGKATSAQ</sequence>
<evidence type="ECO:0000313" key="8">
    <source>
        <dbReference type="EMBL" id="PZM99805.1"/>
    </source>
</evidence>
<protein>
    <recommendedName>
        <fullName evidence="7">Cardiolipin synthase N-terminal domain-containing protein</fullName>
    </recommendedName>
</protein>
<keyword evidence="2" id="KW-1003">Cell membrane</keyword>
<proteinExistence type="predicted"/>
<dbReference type="InterPro" id="IPR027379">
    <property type="entry name" value="CLS_N"/>
</dbReference>
<evidence type="ECO:0000256" key="1">
    <source>
        <dbReference type="ARBA" id="ARBA00004651"/>
    </source>
</evidence>
<name>A0A2W4JQ13_9PSEU</name>
<evidence type="ECO:0000256" key="5">
    <source>
        <dbReference type="ARBA" id="ARBA00023136"/>
    </source>
</evidence>
<comment type="subcellular location">
    <subcellularLocation>
        <location evidence="1">Cell membrane</location>
        <topology evidence="1">Multi-pass membrane protein</topology>
    </subcellularLocation>
</comment>
<evidence type="ECO:0000256" key="4">
    <source>
        <dbReference type="ARBA" id="ARBA00022989"/>
    </source>
</evidence>
<feature type="transmembrane region" description="Helical" evidence="6">
    <location>
        <begin position="49"/>
        <end position="68"/>
    </location>
</feature>
<keyword evidence="3 6" id="KW-0812">Transmembrane</keyword>
<dbReference type="AlphaFoldDB" id="A0A2W4JQ13"/>
<reference evidence="8" key="1">
    <citation type="submission" date="2018-05" db="EMBL/GenBank/DDBJ databases">
        <authorList>
            <person name="Lanie J.A."/>
            <person name="Ng W.-L."/>
            <person name="Kazmierczak K.M."/>
            <person name="Andrzejewski T.M."/>
            <person name="Davidsen T.M."/>
            <person name="Wayne K.J."/>
            <person name="Tettelin H."/>
            <person name="Glass J.I."/>
            <person name="Rusch D."/>
            <person name="Podicherti R."/>
            <person name="Tsui H.-C.T."/>
            <person name="Winkler M.E."/>
        </authorList>
    </citation>
    <scope>NUCLEOTIDE SEQUENCE</scope>
    <source>
        <strain evidence="8">ZC4RG45</strain>
    </source>
</reference>
<comment type="caution">
    <text evidence="8">The sequence shown here is derived from an EMBL/GenBank/DDBJ whole genome shotgun (WGS) entry which is preliminary data.</text>
</comment>
<evidence type="ECO:0000256" key="3">
    <source>
        <dbReference type="ARBA" id="ARBA00022692"/>
    </source>
</evidence>
<gene>
    <name evidence="8" type="ORF">DIU77_05010</name>
</gene>
<feature type="transmembrane region" description="Helical" evidence="6">
    <location>
        <begin position="17"/>
        <end position="37"/>
    </location>
</feature>
<organism evidence="8">
    <name type="scientific">Thermocrispum agreste</name>
    <dbReference type="NCBI Taxonomy" id="37925"/>
    <lineage>
        <taxon>Bacteria</taxon>
        <taxon>Bacillati</taxon>
        <taxon>Actinomycetota</taxon>
        <taxon>Actinomycetes</taxon>
        <taxon>Pseudonocardiales</taxon>
        <taxon>Pseudonocardiaceae</taxon>
        <taxon>Thermocrispum</taxon>
    </lineage>
</organism>
<dbReference type="EMBL" id="QGUI01000133">
    <property type="protein sequence ID" value="PZM99805.1"/>
    <property type="molecule type" value="Genomic_DNA"/>
</dbReference>
<dbReference type="STRING" id="1111738.GCA_000427905_02473"/>
<feature type="domain" description="Cardiolipin synthase N-terminal" evidence="7">
    <location>
        <begin position="38"/>
        <end position="70"/>
    </location>
</feature>